<comment type="caution">
    <text evidence="1">The sequence shown here is derived from an EMBL/GenBank/DDBJ whole genome shotgun (WGS) entry which is preliminary data.</text>
</comment>
<reference evidence="1 2" key="1">
    <citation type="submission" date="2014-02" db="EMBL/GenBank/DDBJ databases">
        <title>Single nucleus genome sequencing reveals high similarity among nuclei of an endomycorrhizal fungus.</title>
        <authorList>
            <person name="Lin K."/>
            <person name="Geurts R."/>
            <person name="Zhang Z."/>
            <person name="Limpens E."/>
            <person name="Saunders D.G."/>
            <person name="Mu D."/>
            <person name="Pang E."/>
            <person name="Cao H."/>
            <person name="Cha H."/>
            <person name="Lin T."/>
            <person name="Zhou Q."/>
            <person name="Shang Y."/>
            <person name="Li Y."/>
            <person name="Ivanov S."/>
            <person name="Sharma T."/>
            <person name="Velzen R.V."/>
            <person name="Ruijter N.D."/>
            <person name="Aanen D.K."/>
            <person name="Win J."/>
            <person name="Kamoun S."/>
            <person name="Bisseling T."/>
            <person name="Huang S."/>
        </authorList>
    </citation>
    <scope>NUCLEOTIDE SEQUENCE [LARGE SCALE GENOMIC DNA]</scope>
    <source>
        <strain evidence="2">DAOM197198w</strain>
    </source>
</reference>
<evidence type="ECO:0008006" key="3">
    <source>
        <dbReference type="Google" id="ProtNLM"/>
    </source>
</evidence>
<dbReference type="AlphaFoldDB" id="A0A015KCI8"/>
<dbReference type="HOGENOM" id="CLU_028913_1_0_1"/>
<evidence type="ECO:0000313" key="1">
    <source>
        <dbReference type="EMBL" id="EXX57211.1"/>
    </source>
</evidence>
<gene>
    <name evidence="1" type="ORF">RirG_209220</name>
</gene>
<organism evidence="1 2">
    <name type="scientific">Rhizophagus irregularis (strain DAOM 197198w)</name>
    <name type="common">Glomus intraradices</name>
    <dbReference type="NCBI Taxonomy" id="1432141"/>
    <lineage>
        <taxon>Eukaryota</taxon>
        <taxon>Fungi</taxon>
        <taxon>Fungi incertae sedis</taxon>
        <taxon>Mucoromycota</taxon>
        <taxon>Glomeromycotina</taxon>
        <taxon>Glomeromycetes</taxon>
        <taxon>Glomerales</taxon>
        <taxon>Glomeraceae</taxon>
        <taxon>Rhizophagus</taxon>
    </lineage>
</organism>
<dbReference type="Proteomes" id="UP000022910">
    <property type="component" value="Unassembled WGS sequence"/>
</dbReference>
<name>A0A015KCI8_RHIIW</name>
<proteinExistence type="predicted"/>
<evidence type="ECO:0000313" key="2">
    <source>
        <dbReference type="Proteomes" id="UP000022910"/>
    </source>
</evidence>
<dbReference type="EMBL" id="JEMT01027426">
    <property type="protein sequence ID" value="EXX57211.1"/>
    <property type="molecule type" value="Genomic_DNA"/>
</dbReference>
<dbReference type="OrthoDB" id="2350582at2759"/>
<keyword evidence="2" id="KW-1185">Reference proteome</keyword>
<accession>A0A015KCI8</accession>
<protein>
    <recommendedName>
        <fullName evidence="3">F-box domain-containing protein</fullName>
    </recommendedName>
</protein>
<sequence length="457" mass="53617">MFNLNIDILILIFEELQYNKSIRNVRNTLYSCLLVNKTWCSVIIPILWKNPWSDKTSNNNVIISHLSNEAKEILSNQIKNGKNASTILQRPLYNYVSFCKYLDLYYLDKLLFHYTRNIERSKKSFIADEILKLFINKNSKFTHLKITTCLYNKIFPIPEAEHCFSELKVLIYYNDSDQKLLEWLTKISKSIKIFELHNCKWNSEILNLIEVQNNLNSIVCDVLDGIDSYKSKILTKHTLISLHIQSCFYLSKHLSLPNLKFLTVECILTENLVIIIECTKGYLTEISIDNFFDKNNRYIQSIYQNCPNLRYLKLPLINEEVSELEILLTKCKCLVELFIIGTHNGQNSLLGWDKLLNILAKSSPTSLFKFKFYFTYELPILESFKLFLDNWKGRHPMLLQTNIYDEDLLTLIKNYIDEGIIKSHICGGDLIRNFHDNGYIDTDYTVITHVINKSYIV</sequence>